<evidence type="ECO:0000313" key="1">
    <source>
        <dbReference type="EMBL" id="MBO7743234.1"/>
    </source>
</evidence>
<comment type="caution">
    <text evidence="1">The sequence shown here is derived from an EMBL/GenBank/DDBJ whole genome shotgun (WGS) entry which is preliminary data.</text>
</comment>
<evidence type="ECO:0000313" key="2">
    <source>
        <dbReference type="Proteomes" id="UP000670947"/>
    </source>
</evidence>
<dbReference type="Proteomes" id="UP000670947">
    <property type="component" value="Unassembled WGS sequence"/>
</dbReference>
<gene>
    <name evidence="1" type="ORF">I8J29_03440</name>
</gene>
<dbReference type="EMBL" id="JAGGDJ010000002">
    <property type="protein sequence ID" value="MBO7743234.1"/>
    <property type="molecule type" value="Genomic_DNA"/>
</dbReference>
<accession>A0ABS3W4L9</accession>
<dbReference type="InterPro" id="IPR007344">
    <property type="entry name" value="GrpB/CoaE"/>
</dbReference>
<dbReference type="InterPro" id="IPR043519">
    <property type="entry name" value="NT_sf"/>
</dbReference>
<sequence>MRESVVIVPFDANWRSEFADIGANLRRALADRAVRIDHIGSTSIAGLDAKPVIDVQVSVRGLTDLEAISDALTGLGYVLRADNPDLTKRYYRESEGMRRTHIHVREHGSFSEQLSLLFRDYVRAHAHEAKRYAAIKHSLAKSHRHERDRYVEEKEPYIWDMLRSASKWSQQTGWRPGASDM</sequence>
<dbReference type="Pfam" id="PF04229">
    <property type="entry name" value="GrpB"/>
    <property type="match status" value="1"/>
</dbReference>
<protein>
    <submittedName>
        <fullName evidence="1">GrpB family protein</fullName>
    </submittedName>
</protein>
<organism evidence="1 2">
    <name type="scientific">Paenibacillus artemisiicola</name>
    <dbReference type="NCBI Taxonomy" id="1172618"/>
    <lineage>
        <taxon>Bacteria</taxon>
        <taxon>Bacillati</taxon>
        <taxon>Bacillota</taxon>
        <taxon>Bacilli</taxon>
        <taxon>Bacillales</taxon>
        <taxon>Paenibacillaceae</taxon>
        <taxon>Paenibacillus</taxon>
    </lineage>
</organism>
<reference evidence="1 2" key="1">
    <citation type="submission" date="2021-03" db="EMBL/GenBank/DDBJ databases">
        <title>Paenibacillus artemisicola MWE-103 whole genome sequence.</title>
        <authorList>
            <person name="Ham Y.J."/>
        </authorList>
    </citation>
    <scope>NUCLEOTIDE SEQUENCE [LARGE SCALE GENOMIC DNA]</scope>
    <source>
        <strain evidence="1 2">MWE-103</strain>
    </source>
</reference>
<dbReference type="RefSeq" id="WP_208846282.1">
    <property type="nucleotide sequence ID" value="NZ_JAGGDJ010000002.1"/>
</dbReference>
<proteinExistence type="predicted"/>
<dbReference type="PANTHER" id="PTHR34822:SF1">
    <property type="entry name" value="GRPB FAMILY PROTEIN"/>
    <property type="match status" value="1"/>
</dbReference>
<dbReference type="PANTHER" id="PTHR34822">
    <property type="entry name" value="GRPB DOMAIN PROTEIN (AFU_ORTHOLOGUE AFUA_1G01530)"/>
    <property type="match status" value="1"/>
</dbReference>
<keyword evidence="2" id="KW-1185">Reference proteome</keyword>
<dbReference type="SUPFAM" id="SSF81301">
    <property type="entry name" value="Nucleotidyltransferase"/>
    <property type="match status" value="1"/>
</dbReference>
<dbReference type="Gene3D" id="3.30.460.10">
    <property type="entry name" value="Beta Polymerase, domain 2"/>
    <property type="match status" value="1"/>
</dbReference>
<name>A0ABS3W4L9_9BACL</name>